<dbReference type="InterPro" id="IPR016195">
    <property type="entry name" value="Pol/histidinol_Pase-like"/>
</dbReference>
<dbReference type="PIRSF" id="PIRSF016557">
    <property type="entry name" value="Caps_synth_CpsB"/>
    <property type="match status" value="1"/>
</dbReference>
<dbReference type="EC" id="3.1.3.48" evidence="2"/>
<gene>
    <name evidence="6" type="ORF">bsdcttw_27080</name>
</gene>
<dbReference type="KEGG" id="acht:bsdcttw_27080"/>
<comment type="catalytic activity">
    <reaction evidence="5">
        <text>O-phospho-L-tyrosyl-[protein] + H2O = L-tyrosyl-[protein] + phosphate</text>
        <dbReference type="Rhea" id="RHEA:10684"/>
        <dbReference type="Rhea" id="RHEA-COMP:10136"/>
        <dbReference type="Rhea" id="RHEA-COMP:20101"/>
        <dbReference type="ChEBI" id="CHEBI:15377"/>
        <dbReference type="ChEBI" id="CHEBI:43474"/>
        <dbReference type="ChEBI" id="CHEBI:46858"/>
        <dbReference type="ChEBI" id="CHEBI:61978"/>
        <dbReference type="EC" id="3.1.3.48"/>
    </reaction>
</comment>
<keyword evidence="7" id="KW-1185">Reference proteome</keyword>
<dbReference type="RefSeq" id="WP_185255414.1">
    <property type="nucleotide sequence ID" value="NZ_AP023368.1"/>
</dbReference>
<dbReference type="Pfam" id="PF19567">
    <property type="entry name" value="CpsB_CapC"/>
    <property type="match status" value="1"/>
</dbReference>
<dbReference type="AlphaFoldDB" id="A0A7I8DPN2"/>
<keyword evidence="3" id="KW-0378">Hydrolase</keyword>
<dbReference type="Gene3D" id="3.20.20.140">
    <property type="entry name" value="Metal-dependent hydrolases"/>
    <property type="match status" value="1"/>
</dbReference>
<dbReference type="PANTHER" id="PTHR39181">
    <property type="entry name" value="TYROSINE-PROTEIN PHOSPHATASE YWQE"/>
    <property type="match status" value="1"/>
</dbReference>
<protein>
    <recommendedName>
        <fullName evidence="2">protein-tyrosine-phosphatase</fullName>
        <ecNumber evidence="2">3.1.3.48</ecNumber>
    </recommendedName>
</protein>
<accession>A0A7I8DPN2</accession>
<dbReference type="GO" id="GO:0030145">
    <property type="term" value="F:manganese ion binding"/>
    <property type="evidence" value="ECO:0007669"/>
    <property type="project" value="InterPro"/>
</dbReference>
<organism evidence="6 7">
    <name type="scientific">Anaerocolumna chitinilytica</name>
    <dbReference type="NCBI Taxonomy" id="1727145"/>
    <lineage>
        <taxon>Bacteria</taxon>
        <taxon>Bacillati</taxon>
        <taxon>Bacillota</taxon>
        <taxon>Clostridia</taxon>
        <taxon>Lachnospirales</taxon>
        <taxon>Lachnospiraceae</taxon>
        <taxon>Anaerocolumna</taxon>
    </lineage>
</organism>
<evidence type="ECO:0000256" key="2">
    <source>
        <dbReference type="ARBA" id="ARBA00013064"/>
    </source>
</evidence>
<dbReference type="SUPFAM" id="SSF89550">
    <property type="entry name" value="PHP domain-like"/>
    <property type="match status" value="1"/>
</dbReference>
<evidence type="ECO:0000313" key="7">
    <source>
        <dbReference type="Proteomes" id="UP000515703"/>
    </source>
</evidence>
<reference evidence="6 7" key="1">
    <citation type="submission" date="2020-08" db="EMBL/GenBank/DDBJ databases">
        <title>Draft genome sequencing of an Anaerocolumna strain isolated from anoxic soil subjected to BSD treatment.</title>
        <authorList>
            <person name="Uek A."/>
            <person name="Tonouchi A."/>
        </authorList>
    </citation>
    <scope>NUCLEOTIDE SEQUENCE [LARGE SCALE GENOMIC DNA]</scope>
    <source>
        <strain evidence="6 7">CTTW</strain>
    </source>
</reference>
<keyword evidence="4" id="KW-0904">Protein phosphatase</keyword>
<dbReference type="EMBL" id="AP023368">
    <property type="protein sequence ID" value="BCJ99667.1"/>
    <property type="molecule type" value="Genomic_DNA"/>
</dbReference>
<name>A0A7I8DPN2_9FIRM</name>
<evidence type="ECO:0000256" key="4">
    <source>
        <dbReference type="ARBA" id="ARBA00022912"/>
    </source>
</evidence>
<proteinExistence type="inferred from homology"/>
<reference evidence="6 7" key="2">
    <citation type="submission" date="2020-08" db="EMBL/GenBank/DDBJ databases">
        <authorList>
            <person name="Ueki A."/>
            <person name="Tonouchi A."/>
        </authorList>
    </citation>
    <scope>NUCLEOTIDE SEQUENCE [LARGE SCALE GENOMIC DNA]</scope>
    <source>
        <strain evidence="6 7">CTTW</strain>
    </source>
</reference>
<sequence length="239" mass="27721">MTDMHTHILPGIDDGASTEEEAILLTEYLHHQKVTTAVCTPHFYPMEMALEEFIRKRTEAMERVSHSKIRLVPASETYLHRFLFFHNDLSPLCIENTNYLLVEFPDMKVWTDTLMEELDKLIGYYNIIPIIAHIDRYKPLLRNKKLLRKLKNMGCLLQMNTTAVLKADTKRKALKLIEDGYVDVLGSDCHNISYRPPVIAEARRIIVEKSGDAIWDRLMYNADKIINQPVPDTVLEHSE</sequence>
<evidence type="ECO:0000313" key="6">
    <source>
        <dbReference type="EMBL" id="BCJ99667.1"/>
    </source>
</evidence>
<dbReference type="InterPro" id="IPR016667">
    <property type="entry name" value="Caps_polysacc_synth_CpsB/CapC"/>
</dbReference>
<evidence type="ECO:0000256" key="3">
    <source>
        <dbReference type="ARBA" id="ARBA00022801"/>
    </source>
</evidence>
<dbReference type="GO" id="GO:0004725">
    <property type="term" value="F:protein tyrosine phosphatase activity"/>
    <property type="evidence" value="ECO:0007669"/>
    <property type="project" value="UniProtKB-EC"/>
</dbReference>
<evidence type="ECO:0000256" key="5">
    <source>
        <dbReference type="ARBA" id="ARBA00051722"/>
    </source>
</evidence>
<dbReference type="Proteomes" id="UP000515703">
    <property type="component" value="Chromosome"/>
</dbReference>
<evidence type="ECO:0000256" key="1">
    <source>
        <dbReference type="ARBA" id="ARBA00005750"/>
    </source>
</evidence>
<dbReference type="PANTHER" id="PTHR39181:SF1">
    <property type="entry name" value="TYROSINE-PROTEIN PHOSPHATASE YWQE"/>
    <property type="match status" value="1"/>
</dbReference>
<comment type="similarity">
    <text evidence="1">Belongs to the metallo-dependent hydrolases superfamily. CpsB/CapC family.</text>
</comment>